<dbReference type="EMBL" id="CP006259">
    <property type="protein sequence ID" value="AGS69553.1"/>
    <property type="molecule type" value="Genomic_DNA"/>
</dbReference>
<accession>S5UR53</accession>
<organism evidence="2 3">
    <name type="scientific">Streptomyces collinus (strain DSM 40733 / Tue 365)</name>
    <dbReference type="NCBI Taxonomy" id="1214242"/>
    <lineage>
        <taxon>Bacteria</taxon>
        <taxon>Bacillati</taxon>
        <taxon>Actinomycetota</taxon>
        <taxon>Actinomycetes</taxon>
        <taxon>Kitasatosporales</taxon>
        <taxon>Streptomycetaceae</taxon>
        <taxon>Streptomyces</taxon>
    </lineage>
</organism>
<feature type="transmembrane region" description="Helical" evidence="1">
    <location>
        <begin position="170"/>
        <end position="187"/>
    </location>
</feature>
<keyword evidence="3" id="KW-1185">Reference proteome</keyword>
<reference evidence="2 3" key="2">
    <citation type="journal article" date="2013" name="J. Biotechnol.">
        <title>Complete genome sequence of the kirromycin producer Streptomyces collinus Tu 365 consisting of a linear chromosome and two linear plasmids.</title>
        <authorList>
            <person name="Ruckert C."/>
            <person name="Szczepanowski R."/>
            <person name="Albersmeier A."/>
            <person name="Goesmann A."/>
            <person name="Iftime D."/>
            <person name="Musiol E.M."/>
            <person name="Blin K."/>
            <person name="Wohlleben W."/>
            <person name="Puhler A."/>
            <person name="Kalinowski J."/>
            <person name="Weber T."/>
        </authorList>
    </citation>
    <scope>NUCLEOTIDE SEQUENCE [LARGE SCALE GENOMIC DNA]</scope>
    <source>
        <strain evidence="3">DSM 40733 / Tue 365</strain>
    </source>
</reference>
<evidence type="ECO:0000313" key="2">
    <source>
        <dbReference type="EMBL" id="AGS69553.1"/>
    </source>
</evidence>
<dbReference type="STRING" id="1214242.B446_13675"/>
<sequence>MAQQTETKAPPRKPVGAGSVFFSFAPWIIFGVVASPSTWEYAALAALIAAIALSGKDVLRGRIYLLDMVGIVFFAVITVLALALDRSELVWLETYAQVVSNAVVAAVALGSLLKDPFTAQYARAQTPRAYWHSPVFLHINRVLTAAWGVVFVLMALSTYLAIRVPSMDDWLNWVIPVVLLVAVIKFTERYPEAYKARVTQGVET</sequence>
<feature type="transmembrane region" description="Helical" evidence="1">
    <location>
        <begin position="95"/>
        <end position="113"/>
    </location>
</feature>
<dbReference type="KEGG" id="sci:B446_13675"/>
<dbReference type="RefSeq" id="WP_020940024.1">
    <property type="nucleotide sequence ID" value="NC_021985.1"/>
</dbReference>
<name>S5UR53_STRC3</name>
<dbReference type="eggNOG" id="COG1233">
    <property type="taxonomic scope" value="Bacteria"/>
</dbReference>
<feature type="transmembrane region" description="Helical" evidence="1">
    <location>
        <begin position="64"/>
        <end position="83"/>
    </location>
</feature>
<proteinExistence type="predicted"/>
<keyword evidence="1" id="KW-0472">Membrane</keyword>
<dbReference type="PATRIC" id="fig|1214242.5.peg.2801"/>
<keyword evidence="1" id="KW-0812">Transmembrane</keyword>
<feature type="transmembrane region" description="Helical" evidence="1">
    <location>
        <begin position="15"/>
        <end position="35"/>
    </location>
</feature>
<gene>
    <name evidence="2" type="ORF">B446_13675</name>
</gene>
<keyword evidence="1" id="KW-1133">Transmembrane helix</keyword>
<evidence type="ECO:0000313" key="3">
    <source>
        <dbReference type="Proteomes" id="UP000015423"/>
    </source>
</evidence>
<feature type="transmembrane region" description="Helical" evidence="1">
    <location>
        <begin position="41"/>
        <end position="59"/>
    </location>
</feature>
<dbReference type="AlphaFoldDB" id="S5UR53"/>
<feature type="transmembrane region" description="Helical" evidence="1">
    <location>
        <begin position="142"/>
        <end position="164"/>
    </location>
</feature>
<evidence type="ECO:0000256" key="1">
    <source>
        <dbReference type="SAM" id="Phobius"/>
    </source>
</evidence>
<protein>
    <submittedName>
        <fullName evidence="2">Uncharacterized protein</fullName>
    </submittedName>
</protein>
<reference evidence="3" key="1">
    <citation type="submission" date="2012-10" db="EMBL/GenBank/DDBJ databases">
        <title>The complete genome sequence of Streptomyces collinus Tu 365.</title>
        <authorList>
            <person name="Ruckert C."/>
            <person name="Szczepanowski R."/>
            <person name="Goesmann A."/>
            <person name="Pross E.K."/>
            <person name="Musiol E.M."/>
            <person name="Blin K."/>
            <person name="Wohlleben W."/>
            <person name="Puhler A."/>
            <person name="Weber T."/>
            <person name="Kalinowski J."/>
        </authorList>
    </citation>
    <scope>NUCLEOTIDE SEQUENCE [LARGE SCALE GENOMIC DNA]</scope>
    <source>
        <strain evidence="3">DSM 40733 / Tue 365</strain>
    </source>
</reference>
<dbReference type="HOGENOM" id="CLU_092420_1_0_11"/>
<dbReference type="Proteomes" id="UP000015423">
    <property type="component" value="Chromosome"/>
</dbReference>